<dbReference type="PANTHER" id="PTHR44688">
    <property type="entry name" value="DNA-BINDING TRANSCRIPTIONAL ACTIVATOR DEVR_DOSR"/>
    <property type="match status" value="1"/>
</dbReference>
<feature type="transmembrane region" description="Helical" evidence="4">
    <location>
        <begin position="109"/>
        <end position="126"/>
    </location>
</feature>
<evidence type="ECO:0000256" key="1">
    <source>
        <dbReference type="ARBA" id="ARBA00023015"/>
    </source>
</evidence>
<dbReference type="STRING" id="573413.Spirs_1263"/>
<protein>
    <submittedName>
        <fullName evidence="6">Transcriptional regulator, LuxR family</fullName>
    </submittedName>
</protein>
<keyword evidence="3" id="KW-0804">Transcription</keyword>
<feature type="transmembrane region" description="Helical" evidence="4">
    <location>
        <begin position="45"/>
        <end position="65"/>
    </location>
</feature>
<evidence type="ECO:0000256" key="2">
    <source>
        <dbReference type="ARBA" id="ARBA00023125"/>
    </source>
</evidence>
<keyword evidence="4" id="KW-1133">Transmembrane helix</keyword>
<dbReference type="AlphaFoldDB" id="E1R2V8"/>
<dbReference type="EMBL" id="CP002116">
    <property type="protein sequence ID" value="ADK80390.1"/>
    <property type="molecule type" value="Genomic_DNA"/>
</dbReference>
<evidence type="ECO:0000256" key="4">
    <source>
        <dbReference type="SAM" id="Phobius"/>
    </source>
</evidence>
<keyword evidence="1" id="KW-0805">Transcription regulation</keyword>
<dbReference type="SMART" id="SM00421">
    <property type="entry name" value="HTH_LUXR"/>
    <property type="match status" value="1"/>
</dbReference>
<feature type="transmembrane region" description="Helical" evidence="4">
    <location>
        <begin position="170"/>
        <end position="187"/>
    </location>
</feature>
<sequence>MMKKDQITFPFTFFSFIVSLLFFLICSLLYAWGAPPWLENFPYASGLRFLLALGIYLLSCSAYLLMKSAELFMGRSYSFPKSFSLAFLPVVIFSGLVLFGSSLQLLRGFYFASDAILWIIASLIFYRLDTKQKNLVRYEMSIRLWKVFFVVFAVAALFSLFSIMPTAVVLFFRIILLLCAVFASLMLNGPRYRQKEGTEEFAKDYALSPRETEITALLLQGKTNAEICQSLFISLATVKTHIASIFRKTGARNRTELSALFRNG</sequence>
<keyword evidence="4" id="KW-0472">Membrane</keyword>
<dbReference type="KEGG" id="ssm:Spirs_1263"/>
<dbReference type="CDD" id="cd06170">
    <property type="entry name" value="LuxR_C_like"/>
    <property type="match status" value="1"/>
</dbReference>
<feature type="transmembrane region" description="Helical" evidence="4">
    <location>
        <begin position="85"/>
        <end position="103"/>
    </location>
</feature>
<name>E1R2V8_SEDSS</name>
<dbReference type="InterPro" id="IPR036388">
    <property type="entry name" value="WH-like_DNA-bd_sf"/>
</dbReference>
<proteinExistence type="predicted"/>
<dbReference type="SUPFAM" id="SSF46894">
    <property type="entry name" value="C-terminal effector domain of the bipartite response regulators"/>
    <property type="match status" value="1"/>
</dbReference>
<feature type="domain" description="HTH luxR-type" evidence="5">
    <location>
        <begin position="200"/>
        <end position="264"/>
    </location>
</feature>
<dbReference type="GO" id="GO:0006355">
    <property type="term" value="P:regulation of DNA-templated transcription"/>
    <property type="evidence" value="ECO:0007669"/>
    <property type="project" value="InterPro"/>
</dbReference>
<keyword evidence="4" id="KW-0812">Transmembrane</keyword>
<dbReference type="OrthoDB" id="371301at2"/>
<dbReference type="PRINTS" id="PR00038">
    <property type="entry name" value="HTHLUXR"/>
</dbReference>
<dbReference type="Pfam" id="PF00196">
    <property type="entry name" value="GerE"/>
    <property type="match status" value="1"/>
</dbReference>
<organism evidence="6 7">
    <name type="scientific">Sediminispirochaeta smaragdinae (strain DSM 11293 / JCM 15392 / SEBR 4228)</name>
    <name type="common">Spirochaeta smaragdinae</name>
    <dbReference type="NCBI Taxonomy" id="573413"/>
    <lineage>
        <taxon>Bacteria</taxon>
        <taxon>Pseudomonadati</taxon>
        <taxon>Spirochaetota</taxon>
        <taxon>Spirochaetia</taxon>
        <taxon>Spirochaetales</taxon>
        <taxon>Spirochaetaceae</taxon>
        <taxon>Sediminispirochaeta</taxon>
    </lineage>
</organism>
<dbReference type="InterPro" id="IPR016032">
    <property type="entry name" value="Sig_transdc_resp-reg_C-effctor"/>
</dbReference>
<evidence type="ECO:0000313" key="6">
    <source>
        <dbReference type="EMBL" id="ADK80390.1"/>
    </source>
</evidence>
<dbReference type="Gene3D" id="1.10.10.10">
    <property type="entry name" value="Winged helix-like DNA-binding domain superfamily/Winged helix DNA-binding domain"/>
    <property type="match status" value="1"/>
</dbReference>
<dbReference type="PANTHER" id="PTHR44688:SF16">
    <property type="entry name" value="DNA-BINDING TRANSCRIPTIONAL ACTIVATOR DEVR_DOSR"/>
    <property type="match status" value="1"/>
</dbReference>
<reference evidence="6 7" key="1">
    <citation type="journal article" date="2010" name="Stand. Genomic Sci.">
        <title>Complete genome sequence of Spirochaeta smaragdinae type strain (SEBR 4228).</title>
        <authorList>
            <person name="Mavromatis K."/>
            <person name="Yasawong M."/>
            <person name="Chertkov O."/>
            <person name="Lapidus A."/>
            <person name="Lucas S."/>
            <person name="Nolan M."/>
            <person name="Del Rio T.G."/>
            <person name="Tice H."/>
            <person name="Cheng J.F."/>
            <person name="Pitluck S."/>
            <person name="Liolios K."/>
            <person name="Ivanova N."/>
            <person name="Tapia R."/>
            <person name="Han C."/>
            <person name="Bruce D."/>
            <person name="Goodwin L."/>
            <person name="Pati A."/>
            <person name="Chen A."/>
            <person name="Palaniappan K."/>
            <person name="Land M."/>
            <person name="Hauser L."/>
            <person name="Chang Y.J."/>
            <person name="Jeffries C.D."/>
            <person name="Detter J.C."/>
            <person name="Rohde M."/>
            <person name="Brambilla E."/>
            <person name="Spring S."/>
            <person name="Goker M."/>
            <person name="Sikorski J."/>
            <person name="Woyke T."/>
            <person name="Bristow J."/>
            <person name="Eisen J.A."/>
            <person name="Markowitz V."/>
            <person name="Hugenholtz P."/>
            <person name="Klenk H.P."/>
            <person name="Kyrpides N.C."/>
        </authorList>
    </citation>
    <scope>NUCLEOTIDE SEQUENCE [LARGE SCALE GENOMIC DNA]</scope>
    <source>
        <strain evidence="7">DSM 11293 / JCM 15392 / SEBR 4228</strain>
    </source>
</reference>
<dbReference type="HOGENOM" id="CLU_1053402_0_0_12"/>
<dbReference type="Proteomes" id="UP000002318">
    <property type="component" value="Chromosome"/>
</dbReference>
<dbReference type="eggNOG" id="COG2197">
    <property type="taxonomic scope" value="Bacteria"/>
</dbReference>
<accession>E1R2V8</accession>
<feature type="transmembrane region" description="Helical" evidence="4">
    <location>
        <begin position="147"/>
        <end position="164"/>
    </location>
</feature>
<gene>
    <name evidence="6" type="ordered locus">Spirs_1263</name>
</gene>
<evidence type="ECO:0000259" key="5">
    <source>
        <dbReference type="PROSITE" id="PS50043"/>
    </source>
</evidence>
<keyword evidence="7" id="KW-1185">Reference proteome</keyword>
<keyword evidence="2" id="KW-0238">DNA-binding</keyword>
<feature type="transmembrane region" description="Helical" evidence="4">
    <location>
        <begin position="12"/>
        <end position="33"/>
    </location>
</feature>
<dbReference type="GO" id="GO:0003677">
    <property type="term" value="F:DNA binding"/>
    <property type="evidence" value="ECO:0007669"/>
    <property type="project" value="UniProtKB-KW"/>
</dbReference>
<dbReference type="RefSeq" id="WP_013253854.1">
    <property type="nucleotide sequence ID" value="NC_014364.1"/>
</dbReference>
<evidence type="ECO:0000256" key="3">
    <source>
        <dbReference type="ARBA" id="ARBA00023163"/>
    </source>
</evidence>
<dbReference type="InterPro" id="IPR000792">
    <property type="entry name" value="Tscrpt_reg_LuxR_C"/>
</dbReference>
<evidence type="ECO:0000313" key="7">
    <source>
        <dbReference type="Proteomes" id="UP000002318"/>
    </source>
</evidence>
<dbReference type="PROSITE" id="PS50043">
    <property type="entry name" value="HTH_LUXR_2"/>
    <property type="match status" value="1"/>
</dbReference>